<feature type="region of interest" description="Disordered" evidence="1">
    <location>
        <begin position="178"/>
        <end position="237"/>
    </location>
</feature>
<reference evidence="4" key="3">
    <citation type="journal article" date="2013" name="Nature">
        <title>The zebrafish reference genome sequence and its relationship to the human genome.</title>
        <authorList>
            <consortium name="Genome Reference Consortium Zebrafish"/>
            <person name="Howe K."/>
            <person name="Clark M.D."/>
            <person name="Torroja C.F."/>
            <person name="Torrance J."/>
            <person name="Berthelot C."/>
            <person name="Muffato M."/>
            <person name="Collins J.E."/>
            <person name="Humphray S."/>
            <person name="McLaren K."/>
            <person name="Matthews L."/>
            <person name="McLaren S."/>
            <person name="Sealy I."/>
            <person name="Caccamo M."/>
            <person name="Churcher C."/>
            <person name="Scott C."/>
            <person name="Barrett J.C."/>
            <person name="Koch R."/>
            <person name="Rauch G.J."/>
            <person name="White S."/>
            <person name="Chow W."/>
            <person name="Kilian B."/>
            <person name="Quintais L.T."/>
            <person name="Guerra-Assuncao J.A."/>
            <person name="Zhou Y."/>
            <person name="Gu Y."/>
            <person name="Yen J."/>
            <person name="Vogel J.H."/>
            <person name="Eyre T."/>
            <person name="Redmond S."/>
            <person name="Banerjee R."/>
            <person name="Chi J."/>
            <person name="Fu B."/>
            <person name="Langley E."/>
            <person name="Maguire S.F."/>
            <person name="Laird G.K."/>
            <person name="Lloyd D."/>
            <person name="Kenyon E."/>
            <person name="Donaldson S."/>
            <person name="Sehra H."/>
            <person name="Almeida-King J."/>
            <person name="Loveland J."/>
            <person name="Trevanion S."/>
            <person name="Jones M."/>
            <person name="Quail M."/>
            <person name="Willey D."/>
            <person name="Hunt A."/>
            <person name="Burton J."/>
            <person name="Sims S."/>
            <person name="McLay K."/>
            <person name="Plumb B."/>
            <person name="Davis J."/>
            <person name="Clee C."/>
            <person name="Oliver K."/>
            <person name="Clark R."/>
            <person name="Riddle C."/>
            <person name="Elliot D."/>
            <person name="Eliott D."/>
            <person name="Threadgold G."/>
            <person name="Harden G."/>
            <person name="Ware D."/>
            <person name="Begum S."/>
            <person name="Mortimore B."/>
            <person name="Mortimer B."/>
            <person name="Kerry G."/>
            <person name="Heath P."/>
            <person name="Phillimore B."/>
            <person name="Tracey A."/>
            <person name="Corby N."/>
            <person name="Dunn M."/>
            <person name="Johnson C."/>
            <person name="Wood J."/>
            <person name="Clark S."/>
            <person name="Pelan S."/>
            <person name="Griffiths G."/>
            <person name="Smith M."/>
            <person name="Glithero R."/>
            <person name="Howden P."/>
            <person name="Barker N."/>
            <person name="Lloyd C."/>
            <person name="Stevens C."/>
            <person name="Harley J."/>
            <person name="Holt K."/>
            <person name="Panagiotidis G."/>
            <person name="Lovell J."/>
            <person name="Beasley H."/>
            <person name="Henderson C."/>
            <person name="Gordon D."/>
            <person name="Auger K."/>
            <person name="Wright D."/>
            <person name="Collins J."/>
            <person name="Raisen C."/>
            <person name="Dyer L."/>
            <person name="Leung K."/>
            <person name="Robertson L."/>
            <person name="Ambridge K."/>
            <person name="Leongamornlert D."/>
            <person name="McGuire S."/>
            <person name="Gilderthorp R."/>
            <person name="Griffiths C."/>
            <person name="Manthravadi D."/>
            <person name="Nichol S."/>
            <person name="Barker G."/>
            <person name="Whitehead S."/>
            <person name="Kay M."/>
            <person name="Brown J."/>
            <person name="Murnane C."/>
            <person name="Gray E."/>
            <person name="Humphries M."/>
            <person name="Sycamore N."/>
            <person name="Barker D."/>
            <person name="Saunders D."/>
            <person name="Wallis J."/>
            <person name="Babbage A."/>
            <person name="Hammond S."/>
            <person name="Mashreghi-Mohammadi M."/>
            <person name="Barr L."/>
            <person name="Martin S."/>
            <person name="Wray P."/>
            <person name="Ellington A."/>
            <person name="Matthews N."/>
            <person name="Ellwood M."/>
            <person name="Woodmansey R."/>
            <person name="Clark G."/>
            <person name="Cooper J."/>
            <person name="Cooper J."/>
            <person name="Tromans A."/>
            <person name="Grafham D."/>
            <person name="Skuce C."/>
            <person name="Pandian R."/>
            <person name="Andrews R."/>
            <person name="Harrison E."/>
            <person name="Kimberley A."/>
            <person name="Garnett J."/>
            <person name="Fosker N."/>
            <person name="Hall R."/>
            <person name="Garner P."/>
            <person name="Kelly D."/>
            <person name="Bird C."/>
            <person name="Palmer S."/>
            <person name="Gehring I."/>
            <person name="Berger A."/>
            <person name="Dooley C.M."/>
            <person name="Ersan-Urun Z."/>
            <person name="Eser C."/>
            <person name="Geiger H."/>
            <person name="Geisler M."/>
            <person name="Karotki L."/>
            <person name="Kirn A."/>
            <person name="Konantz J."/>
            <person name="Konantz M."/>
            <person name="Oberlander M."/>
            <person name="Rudolph-Geiger S."/>
            <person name="Teucke M."/>
            <person name="Lanz C."/>
            <person name="Raddatz G."/>
            <person name="Osoegawa K."/>
            <person name="Zhu B."/>
            <person name="Rapp A."/>
            <person name="Widaa S."/>
            <person name="Langford C."/>
            <person name="Yang F."/>
            <person name="Schuster S.C."/>
            <person name="Carter N.P."/>
            <person name="Harrow J."/>
            <person name="Ning Z."/>
            <person name="Herrero J."/>
            <person name="Searle S.M."/>
            <person name="Enright A."/>
            <person name="Geisler R."/>
            <person name="Plasterk R.H."/>
            <person name="Lee C."/>
            <person name="Westerfield M."/>
            <person name="de Jong P.J."/>
            <person name="Zon L.I."/>
            <person name="Postlethwait J.H."/>
            <person name="Nusslein-Volhard C."/>
            <person name="Hubbard T.J."/>
            <person name="Roest Crollius H."/>
            <person name="Rogers J."/>
            <person name="Stemple D.L."/>
        </authorList>
    </citation>
    <scope>NUCLEOTIDE SEQUENCE [LARGE SCALE GENOMIC DNA]</scope>
</reference>
<dbReference type="GeneID" id="405847"/>
<name>Q6NXC3_DANRE</name>
<dbReference type="PhylomeDB" id="Q6NXC3"/>
<reference evidence="5" key="1">
    <citation type="journal article" date="2004" name="Gene Expr. Patterns">
        <title>Ang is a novel gene expressed in early neuroectoderm, but its null mutant exhibits no obvious phenotype.</title>
        <authorList>
            <person name="Murata T."/>
            <person name="Furushima K."/>
            <person name="Hirano M."/>
            <person name="Kiyonari H."/>
            <person name="Nakamura M."/>
            <person name="Suda Y."/>
            <person name="Aizawa S."/>
        </authorList>
    </citation>
    <scope>NUCLEOTIDE SEQUENCE</scope>
</reference>
<dbReference type="PANTHER" id="PTHR14907">
    <property type="entry name" value="FI14130P"/>
    <property type="match status" value="1"/>
</dbReference>
<evidence type="ECO:0000313" key="5">
    <source>
        <dbReference type="RefSeq" id="NP_998076.1"/>
    </source>
</evidence>
<gene>
    <name evidence="5 6" type="primary">sapcd2</name>
    <name evidence="5" type="synonym">C9orf140</name>
    <name evidence="3 5" type="synonym">zgc:77001</name>
</gene>
<feature type="domain" description="Suppressor APC" evidence="2">
    <location>
        <begin position="34"/>
        <end position="104"/>
    </location>
</feature>
<reference evidence="3" key="2">
    <citation type="submission" date="2004-03" db="EMBL/GenBank/DDBJ databases">
        <authorList>
            <consortium name="NIH - Zebrafish Gene Collection (ZGC) project"/>
        </authorList>
    </citation>
    <scope>NUCLEOTIDE SEQUENCE [LARGE SCALE MRNA]</scope>
    <source>
        <tissue evidence="3">Embryo</tissue>
    </source>
</reference>
<evidence type="ECO:0000313" key="4">
    <source>
        <dbReference type="Proteomes" id="UP000000437"/>
    </source>
</evidence>
<dbReference type="CTD" id="89958"/>
<dbReference type="OrthoDB" id="10035013at2759"/>
<proteinExistence type="evidence at transcript level"/>
<sequence>MALIQTDHNGTRNGLINSLHGGVRTDCTVPDAALPRAFLHSLRTLFDILDDQRRGFVHLSEIESRWRGAGERDLPAGVLESLRRVAPVNGCLSFERFVAGLRNSMFVPETGSRPAEHPQWRTEDGRVRPLGQSNLVNTLHNRQPGRGRPRESSAFTDKHAVSSRYSAFPVASRSCGVTESSYRSGQDPLQPRPTDPPKHPEQRNESAGLPRSRSETVTGFMRSRRHIRSRDEPRRHTVTSGVDYGLLKQMKELEQEKDSLLAGMDVLDQAREWFQTQIHNITETQRLIGQNRHASECLCESAQSRLDVLLPKLQDVSRCLNELISCSGKTLLSSAVPCAGGSPNTAAPPQAIHTLKEHNRLLTQEVMEKSERISQLEQEKCALIKQLFEARAHSAHDSSALDSTFI</sequence>
<feature type="compositionally biased region" description="Polar residues" evidence="1">
    <location>
        <begin position="131"/>
        <end position="141"/>
    </location>
</feature>
<dbReference type="InterPro" id="IPR057953">
    <property type="entry name" value="SAPC2_N"/>
</dbReference>
<feature type="compositionally biased region" description="Basic and acidic residues" evidence="1">
    <location>
        <begin position="148"/>
        <end position="157"/>
    </location>
</feature>
<dbReference type="RefSeq" id="NP_998076.1">
    <property type="nucleotide sequence ID" value="NM_212911.1"/>
</dbReference>
<evidence type="ECO:0000313" key="6">
    <source>
        <dbReference type="ZFIN" id="ZDB-GENE-050128-1"/>
    </source>
</evidence>
<dbReference type="Pfam" id="PF25825">
    <property type="entry name" value="SAPC2_N"/>
    <property type="match status" value="1"/>
</dbReference>
<dbReference type="EMBL" id="BC067151">
    <property type="protein sequence ID" value="AAH67151.1"/>
    <property type="molecule type" value="mRNA"/>
</dbReference>
<organism evidence="3">
    <name type="scientific">Danio rerio</name>
    <name type="common">Zebrafish</name>
    <name type="synonym">Brachydanio rerio</name>
    <dbReference type="NCBI Taxonomy" id="7955"/>
    <lineage>
        <taxon>Eukaryota</taxon>
        <taxon>Metazoa</taxon>
        <taxon>Chordata</taxon>
        <taxon>Craniata</taxon>
        <taxon>Vertebrata</taxon>
        <taxon>Euteleostomi</taxon>
        <taxon>Actinopterygii</taxon>
        <taxon>Neopterygii</taxon>
        <taxon>Teleostei</taxon>
        <taxon>Ostariophysi</taxon>
        <taxon>Cypriniformes</taxon>
        <taxon>Danionidae</taxon>
        <taxon>Danioninae</taxon>
        <taxon>Danio</taxon>
    </lineage>
</organism>
<dbReference type="KEGG" id="dre:405847"/>
<keyword evidence="4" id="KW-1185">Reference proteome</keyword>
<dbReference type="Pfam" id="PF11414">
    <property type="entry name" value="Suppressor_APC"/>
    <property type="match status" value="1"/>
</dbReference>
<dbReference type="ZFIN" id="ZDB-GENE-050128-1">
    <property type="gene designation" value="sapcd2"/>
</dbReference>
<dbReference type="AlphaFoldDB" id="Q6NXC3"/>
<feature type="compositionally biased region" description="Basic and acidic residues" evidence="1">
    <location>
        <begin position="114"/>
        <end position="127"/>
    </location>
</feature>
<evidence type="ECO:0000313" key="3">
    <source>
        <dbReference type="EMBL" id="AAH67151.1"/>
    </source>
</evidence>
<dbReference type="AGR" id="ZFIN:ZDB-GENE-050128-1"/>
<evidence type="ECO:0000259" key="2">
    <source>
        <dbReference type="Pfam" id="PF25825"/>
    </source>
</evidence>
<evidence type="ECO:0000256" key="1">
    <source>
        <dbReference type="SAM" id="MobiDB-lite"/>
    </source>
</evidence>
<reference evidence="5" key="5">
    <citation type="submission" date="2025-04" db="UniProtKB">
        <authorList>
            <consortium name="RefSeq"/>
        </authorList>
    </citation>
    <scope>IDENTIFICATION</scope>
</reference>
<feature type="compositionally biased region" description="Basic and acidic residues" evidence="1">
    <location>
        <begin position="195"/>
        <end position="204"/>
    </location>
</feature>
<protein>
    <submittedName>
        <fullName evidence="5">Suppressor APC domain-containing protein 2</fullName>
    </submittedName>
    <submittedName>
        <fullName evidence="3">Zgc:77001</fullName>
    </submittedName>
</protein>
<reference evidence="5" key="4">
    <citation type="journal article" date="2018" name="Oncogene">
        <title>C9orf140, a novel Axin1-interacting protein, mediates the negative feedback loop of Wnt/beta-catenin signaling.</title>
        <authorList>
            <person name="Jiang J."/>
            <person name="Tang S."/>
            <person name="Xia J."/>
            <person name="Wen J."/>
            <person name="Chen S."/>
            <person name="Shu X."/>
            <person name="Huen M.S.Y."/>
            <person name="Deng Y."/>
        </authorList>
    </citation>
    <scope>NUCLEOTIDE SEQUENCE</scope>
</reference>
<accession>Q6NXC3</accession>
<dbReference type="InterPro" id="IPR026828">
    <property type="entry name" value="SAPC2_1/2"/>
</dbReference>
<dbReference type="Proteomes" id="UP000000437">
    <property type="component" value="Chromosome 5"/>
</dbReference>
<feature type="region of interest" description="Disordered" evidence="1">
    <location>
        <begin position="108"/>
        <end position="157"/>
    </location>
</feature>
<dbReference type="PANTHER" id="PTHR14907:SF2">
    <property type="entry name" value="SUPPRESSOR APC DOMAIN-CONTAINING PROTEIN 2"/>
    <property type="match status" value="1"/>
</dbReference>